<feature type="domain" description="TonB-dependent receptor-like beta-barrel" evidence="15">
    <location>
        <begin position="393"/>
        <end position="823"/>
    </location>
</feature>
<evidence type="ECO:0000313" key="19">
    <source>
        <dbReference type="Proteomes" id="UP000323502"/>
    </source>
</evidence>
<dbReference type="EMBL" id="WSUT01000005">
    <property type="protein sequence ID" value="MWC42603.1"/>
    <property type="molecule type" value="Genomic_DNA"/>
</dbReference>
<evidence type="ECO:0000313" key="17">
    <source>
        <dbReference type="EMBL" id="MWC42603.1"/>
    </source>
</evidence>
<keyword evidence="2 12" id="KW-0813">Transport</keyword>
<evidence type="ECO:0000256" key="11">
    <source>
        <dbReference type="ARBA" id="ARBA00023237"/>
    </source>
</evidence>
<evidence type="ECO:0000256" key="6">
    <source>
        <dbReference type="ARBA" id="ARBA00022729"/>
    </source>
</evidence>
<dbReference type="PANTHER" id="PTHR32552">
    <property type="entry name" value="FERRICHROME IRON RECEPTOR-RELATED"/>
    <property type="match status" value="1"/>
</dbReference>
<accession>A0A1G7FXM4</accession>
<name>A0A1G7FXM4_9SPHN</name>
<keyword evidence="11 12" id="KW-0998">Cell outer membrane</keyword>
<dbReference type="PROSITE" id="PS52016">
    <property type="entry name" value="TONB_DEPENDENT_REC_3"/>
    <property type="match status" value="1"/>
</dbReference>
<evidence type="ECO:0000259" key="15">
    <source>
        <dbReference type="Pfam" id="PF00593"/>
    </source>
</evidence>
<dbReference type="GO" id="GO:0015344">
    <property type="term" value="F:siderophore uptake transmembrane transporter activity"/>
    <property type="evidence" value="ECO:0007669"/>
    <property type="project" value="TreeGrafter"/>
</dbReference>
<keyword evidence="9 13" id="KW-0798">TonB box</keyword>
<keyword evidence="17" id="KW-0675">Receptor</keyword>
<evidence type="ECO:0000256" key="9">
    <source>
        <dbReference type="ARBA" id="ARBA00023077"/>
    </source>
</evidence>
<dbReference type="Gene3D" id="2.40.170.20">
    <property type="entry name" value="TonB-dependent receptor, beta-barrel domain"/>
    <property type="match status" value="1"/>
</dbReference>
<dbReference type="OrthoDB" id="593427at2"/>
<protein>
    <submittedName>
        <fullName evidence="18">Iron complex outermembrane recepter protein</fullName>
    </submittedName>
    <submittedName>
        <fullName evidence="17">TonB-dependent receptor</fullName>
    </submittedName>
</protein>
<keyword evidence="3 12" id="KW-1134">Transmembrane beta strand</keyword>
<evidence type="ECO:0000256" key="3">
    <source>
        <dbReference type="ARBA" id="ARBA00022452"/>
    </source>
</evidence>
<reference evidence="17 20" key="2">
    <citation type="submission" date="2019-12" db="EMBL/GenBank/DDBJ databases">
        <authorList>
            <person name="Zheng J."/>
        </authorList>
    </citation>
    <scope>NUCLEOTIDE SEQUENCE [LARGE SCALE GENOMIC DNA]</scope>
    <source>
        <strain evidence="17 20">DSM 27347</strain>
    </source>
</reference>
<dbReference type="InterPro" id="IPR000531">
    <property type="entry name" value="Beta-barrel_TonB"/>
</dbReference>
<feature type="signal peptide" evidence="14">
    <location>
        <begin position="1"/>
        <end position="22"/>
    </location>
</feature>
<organism evidence="18 19">
    <name type="scientific">Sphingomonas carotinifaciens</name>
    <dbReference type="NCBI Taxonomy" id="1166323"/>
    <lineage>
        <taxon>Bacteria</taxon>
        <taxon>Pseudomonadati</taxon>
        <taxon>Pseudomonadota</taxon>
        <taxon>Alphaproteobacteria</taxon>
        <taxon>Sphingomonadales</taxon>
        <taxon>Sphingomonadaceae</taxon>
        <taxon>Sphingomonas</taxon>
    </lineage>
</organism>
<dbReference type="InterPro" id="IPR037066">
    <property type="entry name" value="Plug_dom_sf"/>
</dbReference>
<evidence type="ECO:0000313" key="20">
    <source>
        <dbReference type="Proteomes" id="UP000436801"/>
    </source>
</evidence>
<evidence type="ECO:0000256" key="2">
    <source>
        <dbReference type="ARBA" id="ARBA00022448"/>
    </source>
</evidence>
<keyword evidence="6 14" id="KW-0732">Signal</keyword>
<keyword evidence="8" id="KW-0406">Ion transport</keyword>
<feature type="domain" description="TonB-dependent receptor plug" evidence="16">
    <location>
        <begin position="54"/>
        <end position="160"/>
    </location>
</feature>
<gene>
    <name evidence="17" type="ORF">GQR91_02885</name>
    <name evidence="18" type="ORF">SAMN05216557_101599</name>
</gene>
<feature type="chain" id="PRO_5036019081" evidence="14">
    <location>
        <begin position="23"/>
        <end position="868"/>
    </location>
</feature>
<sequence length="868" mass="93876">MRTMLCSGVAFAALMIPAAAFAQSTGTVEAEEGSEIVVTGNGGPVTISGVQIPDAPKARAVITQELIERRAPGQTILDTLNQVPGVSFTNSDAYGSSGGNIRIRGFDGNRIALTFDGIPLNDSGNYAIYSNQQLDPELIDQVNVNFGSTDVDSPTAAAAGGTINYRSLVPSDKLSATGVYSRGTNDMNRAFVLLQTGELTSFGTKAWVSASSQKYDQFRGPGTIYKQQYNGKIYQPLNDRGDFISVAAHYNQNRSYFYSNPSLANLRTVLSAATVPAAGSGASPVTIDLDRAQYDQVFDDRSSAFRYDYTCSLPSASATAGNNAVQDDRAACGNVYTTAYNPSNTGNVRLNSRYTISDKLLVSFDGAYSWTRANGGGSTIFAEQDAAAFNAAGTSNASGVNSYQYSRLGAGVATGVDLNGDGDLRDFVRAYFPSNTRTQRFTAIAGVRYQIDDNNLVRLAYTWDRARHRQTGEASLLRGDGRPLSPFSALDGEGPGAILDAQGNVLNKRNRLSYAILHQISGEYRGSFFEDSFKVAAGLRVPFFRRNLTNYCYTIGGQSNDAYCTSQTSAQVTALDTRLTSVTLGAPYANRIKTYDAILPNVGFTYDFTSAISMFGSYSKGLSVPRTDNLYGFDDVTISPVQAVEPEKTDSFDLGLRYTDRLIQAQVAGWYIKYKNRIISTTTLLEGNQTLSVDRNVGAVKSHGVDANIGIRPSRHFSLYGFGSYTIARLQEDARDPLTTAVILPTAGKFVVETPKWQYGGRAQFDFQPVSIGVQAKHTGDRWVTDVNDLKSAGYTLVDLDARIDLAFAGLDRTFLQLNVSNLLKERYFGNLTTAGNAFPLVANGSTGTPRFTFGAPRTFIGTIHFEF</sequence>
<proteinExistence type="inferred from homology"/>
<dbReference type="PANTHER" id="PTHR32552:SF89">
    <property type="entry name" value="CATECHOLATE SIDEROPHORE RECEPTOR FIU"/>
    <property type="match status" value="1"/>
</dbReference>
<evidence type="ECO:0000313" key="18">
    <source>
        <dbReference type="EMBL" id="SDE80587.1"/>
    </source>
</evidence>
<evidence type="ECO:0000256" key="5">
    <source>
        <dbReference type="ARBA" id="ARBA00022692"/>
    </source>
</evidence>
<evidence type="ECO:0000256" key="14">
    <source>
        <dbReference type="SAM" id="SignalP"/>
    </source>
</evidence>
<dbReference type="Proteomes" id="UP000323502">
    <property type="component" value="Unassembled WGS sequence"/>
</dbReference>
<evidence type="ECO:0000256" key="4">
    <source>
        <dbReference type="ARBA" id="ARBA00022496"/>
    </source>
</evidence>
<evidence type="ECO:0000256" key="13">
    <source>
        <dbReference type="RuleBase" id="RU003357"/>
    </source>
</evidence>
<evidence type="ECO:0000256" key="12">
    <source>
        <dbReference type="PROSITE-ProRule" id="PRU01360"/>
    </source>
</evidence>
<evidence type="ECO:0000259" key="16">
    <source>
        <dbReference type="Pfam" id="PF07715"/>
    </source>
</evidence>
<evidence type="ECO:0000256" key="7">
    <source>
        <dbReference type="ARBA" id="ARBA00023004"/>
    </source>
</evidence>
<dbReference type="Pfam" id="PF07715">
    <property type="entry name" value="Plug"/>
    <property type="match status" value="1"/>
</dbReference>
<evidence type="ECO:0000256" key="1">
    <source>
        <dbReference type="ARBA" id="ARBA00004571"/>
    </source>
</evidence>
<evidence type="ECO:0000256" key="8">
    <source>
        <dbReference type="ARBA" id="ARBA00023065"/>
    </source>
</evidence>
<keyword evidence="19" id="KW-1185">Reference proteome</keyword>
<dbReference type="RefSeq" id="WP_149681088.1">
    <property type="nucleotide sequence ID" value="NZ_FNBI01000001.1"/>
</dbReference>
<dbReference type="EMBL" id="FNBI01000001">
    <property type="protein sequence ID" value="SDE80587.1"/>
    <property type="molecule type" value="Genomic_DNA"/>
</dbReference>
<dbReference type="InterPro" id="IPR036942">
    <property type="entry name" value="Beta-barrel_TonB_sf"/>
</dbReference>
<dbReference type="InterPro" id="IPR012910">
    <property type="entry name" value="Plug_dom"/>
</dbReference>
<dbReference type="SUPFAM" id="SSF56935">
    <property type="entry name" value="Porins"/>
    <property type="match status" value="1"/>
</dbReference>
<dbReference type="GO" id="GO:0009279">
    <property type="term" value="C:cell outer membrane"/>
    <property type="evidence" value="ECO:0007669"/>
    <property type="project" value="UniProtKB-SubCell"/>
</dbReference>
<dbReference type="AlphaFoldDB" id="A0A1G7FXM4"/>
<keyword evidence="7" id="KW-0408">Iron</keyword>
<reference evidence="18 19" key="1">
    <citation type="submission" date="2016-10" db="EMBL/GenBank/DDBJ databases">
        <authorList>
            <person name="Varghese N."/>
            <person name="Submissions S."/>
        </authorList>
    </citation>
    <scope>NUCLEOTIDE SEQUENCE [LARGE SCALE GENOMIC DNA]</scope>
    <source>
        <strain evidence="18 19">S7-754</strain>
    </source>
</reference>
<comment type="similarity">
    <text evidence="12 13">Belongs to the TonB-dependent receptor family.</text>
</comment>
<dbReference type="Proteomes" id="UP000436801">
    <property type="component" value="Unassembled WGS sequence"/>
</dbReference>
<keyword evidence="5 12" id="KW-0812">Transmembrane</keyword>
<dbReference type="Pfam" id="PF00593">
    <property type="entry name" value="TonB_dep_Rec_b-barrel"/>
    <property type="match status" value="1"/>
</dbReference>
<evidence type="ECO:0000256" key="10">
    <source>
        <dbReference type="ARBA" id="ARBA00023136"/>
    </source>
</evidence>
<keyword evidence="10 12" id="KW-0472">Membrane</keyword>
<dbReference type="Gene3D" id="2.170.130.10">
    <property type="entry name" value="TonB-dependent receptor, plug domain"/>
    <property type="match status" value="1"/>
</dbReference>
<keyword evidence="4" id="KW-0410">Iron transport</keyword>
<comment type="subcellular location">
    <subcellularLocation>
        <location evidence="1 12">Cell outer membrane</location>
        <topology evidence="1 12">Multi-pass membrane protein</topology>
    </subcellularLocation>
</comment>
<dbReference type="InterPro" id="IPR039426">
    <property type="entry name" value="TonB-dep_rcpt-like"/>
</dbReference>